<dbReference type="Proteomes" id="UP000187209">
    <property type="component" value="Unassembled WGS sequence"/>
</dbReference>
<evidence type="ECO:0000256" key="1">
    <source>
        <dbReference type="PROSITE-ProRule" id="PRU00175"/>
    </source>
</evidence>
<dbReference type="EMBL" id="MPUH01000047">
    <property type="protein sequence ID" value="OMJ93186.1"/>
    <property type="molecule type" value="Genomic_DNA"/>
</dbReference>
<dbReference type="SUPFAM" id="SSF57850">
    <property type="entry name" value="RING/U-box"/>
    <property type="match status" value="1"/>
</dbReference>
<keyword evidence="1" id="KW-0863">Zinc-finger</keyword>
<protein>
    <recommendedName>
        <fullName evidence="2">RING-type domain-containing protein</fullName>
    </recommendedName>
</protein>
<dbReference type="GO" id="GO:0008270">
    <property type="term" value="F:zinc ion binding"/>
    <property type="evidence" value="ECO:0007669"/>
    <property type="project" value="UniProtKB-KW"/>
</dbReference>
<dbReference type="AlphaFoldDB" id="A0A1R2CW11"/>
<keyword evidence="1" id="KW-0479">Metal-binding</keyword>
<evidence type="ECO:0000313" key="4">
    <source>
        <dbReference type="Proteomes" id="UP000187209"/>
    </source>
</evidence>
<feature type="domain" description="RING-type" evidence="2">
    <location>
        <begin position="17"/>
        <end position="55"/>
    </location>
</feature>
<dbReference type="InterPro" id="IPR001841">
    <property type="entry name" value="Znf_RING"/>
</dbReference>
<comment type="caution">
    <text evidence="3">The sequence shown here is derived from an EMBL/GenBank/DDBJ whole genome shotgun (WGS) entry which is preliminary data.</text>
</comment>
<gene>
    <name evidence="3" type="ORF">SteCoe_3878</name>
</gene>
<dbReference type="Gene3D" id="3.30.40.10">
    <property type="entry name" value="Zinc/RING finger domain, C3HC4 (zinc finger)"/>
    <property type="match status" value="1"/>
</dbReference>
<keyword evidence="1" id="KW-0862">Zinc</keyword>
<reference evidence="3 4" key="1">
    <citation type="submission" date="2016-11" db="EMBL/GenBank/DDBJ databases">
        <title>The macronuclear genome of Stentor coeruleus: a giant cell with tiny introns.</title>
        <authorList>
            <person name="Slabodnick M."/>
            <person name="Ruby J.G."/>
            <person name="Reiff S.B."/>
            <person name="Swart E.C."/>
            <person name="Gosai S."/>
            <person name="Prabakaran S."/>
            <person name="Witkowska E."/>
            <person name="Larue G.E."/>
            <person name="Fisher S."/>
            <person name="Freeman R.M."/>
            <person name="Gunawardena J."/>
            <person name="Chu W."/>
            <person name="Stover N.A."/>
            <person name="Gregory B.D."/>
            <person name="Nowacki M."/>
            <person name="Derisi J."/>
            <person name="Roy S.W."/>
            <person name="Marshall W.F."/>
            <person name="Sood P."/>
        </authorList>
    </citation>
    <scope>NUCLEOTIDE SEQUENCE [LARGE SCALE GENOMIC DNA]</scope>
    <source>
        <strain evidence="3">WM001</strain>
    </source>
</reference>
<sequence length="162" mass="19020">MGRKIEIRHITSEYFSCRLCLETVKDPIECRMCEQLFCYECLIGYIRSNKDFICPNGCLDPVFEKAGHAFEKLMGFVYLKCKKVGCQYTDSIKNIIKHEETCTKPVKNLEIDVCGKTTDRCDKFWIEVLQKVITPREREMYRGTCNPTYFSCTHKSQQTFTF</sequence>
<dbReference type="InterPro" id="IPR013083">
    <property type="entry name" value="Znf_RING/FYVE/PHD"/>
</dbReference>
<organism evidence="3 4">
    <name type="scientific">Stentor coeruleus</name>
    <dbReference type="NCBI Taxonomy" id="5963"/>
    <lineage>
        <taxon>Eukaryota</taxon>
        <taxon>Sar</taxon>
        <taxon>Alveolata</taxon>
        <taxon>Ciliophora</taxon>
        <taxon>Postciliodesmatophora</taxon>
        <taxon>Heterotrichea</taxon>
        <taxon>Heterotrichida</taxon>
        <taxon>Stentoridae</taxon>
        <taxon>Stentor</taxon>
    </lineage>
</organism>
<evidence type="ECO:0000259" key="2">
    <source>
        <dbReference type="PROSITE" id="PS50089"/>
    </source>
</evidence>
<dbReference type="OrthoDB" id="9970435at2759"/>
<proteinExistence type="predicted"/>
<accession>A0A1R2CW11</accession>
<dbReference type="PROSITE" id="PS50089">
    <property type="entry name" value="ZF_RING_2"/>
    <property type="match status" value="1"/>
</dbReference>
<keyword evidence="4" id="KW-1185">Reference proteome</keyword>
<evidence type="ECO:0000313" key="3">
    <source>
        <dbReference type="EMBL" id="OMJ93186.1"/>
    </source>
</evidence>
<name>A0A1R2CW11_9CILI</name>